<dbReference type="EMBL" id="BONY01000014">
    <property type="protein sequence ID" value="GIH04632.1"/>
    <property type="molecule type" value="Genomic_DNA"/>
</dbReference>
<feature type="domain" description="RNA polymerase sigma-70 region 2" evidence="6">
    <location>
        <begin position="15"/>
        <end position="81"/>
    </location>
</feature>
<evidence type="ECO:0000256" key="4">
    <source>
        <dbReference type="ARBA" id="ARBA00023125"/>
    </source>
</evidence>
<dbReference type="GO" id="GO:0006352">
    <property type="term" value="P:DNA-templated transcription initiation"/>
    <property type="evidence" value="ECO:0007669"/>
    <property type="project" value="InterPro"/>
</dbReference>
<organism evidence="8 9">
    <name type="scientific">Rhizocola hellebori</name>
    <dbReference type="NCBI Taxonomy" id="1392758"/>
    <lineage>
        <taxon>Bacteria</taxon>
        <taxon>Bacillati</taxon>
        <taxon>Actinomycetota</taxon>
        <taxon>Actinomycetes</taxon>
        <taxon>Micromonosporales</taxon>
        <taxon>Micromonosporaceae</taxon>
        <taxon>Rhizocola</taxon>
    </lineage>
</organism>
<dbReference type="InterPro" id="IPR039425">
    <property type="entry name" value="RNA_pol_sigma-70-like"/>
</dbReference>
<dbReference type="NCBIfam" id="TIGR02937">
    <property type="entry name" value="sigma70-ECF"/>
    <property type="match status" value="1"/>
</dbReference>
<dbReference type="Pfam" id="PF08281">
    <property type="entry name" value="Sigma70_r4_2"/>
    <property type="match status" value="1"/>
</dbReference>
<dbReference type="InterPro" id="IPR013249">
    <property type="entry name" value="RNA_pol_sigma70_r4_t2"/>
</dbReference>
<keyword evidence="5" id="KW-0804">Transcription</keyword>
<dbReference type="InterPro" id="IPR036388">
    <property type="entry name" value="WH-like_DNA-bd_sf"/>
</dbReference>
<dbReference type="PANTHER" id="PTHR43133:SF58">
    <property type="entry name" value="ECF RNA POLYMERASE SIGMA FACTOR SIGD"/>
    <property type="match status" value="1"/>
</dbReference>
<evidence type="ECO:0000256" key="1">
    <source>
        <dbReference type="ARBA" id="ARBA00010641"/>
    </source>
</evidence>
<evidence type="ECO:0000256" key="5">
    <source>
        <dbReference type="ARBA" id="ARBA00023163"/>
    </source>
</evidence>
<comment type="similarity">
    <text evidence="1">Belongs to the sigma-70 factor family. ECF subfamily.</text>
</comment>
<dbReference type="InterPro" id="IPR013325">
    <property type="entry name" value="RNA_pol_sigma_r2"/>
</dbReference>
<evidence type="ECO:0000259" key="7">
    <source>
        <dbReference type="Pfam" id="PF08281"/>
    </source>
</evidence>
<keyword evidence="3" id="KW-0731">Sigma factor</keyword>
<dbReference type="SUPFAM" id="SSF88946">
    <property type="entry name" value="Sigma2 domain of RNA polymerase sigma factors"/>
    <property type="match status" value="1"/>
</dbReference>
<dbReference type="GO" id="GO:0003677">
    <property type="term" value="F:DNA binding"/>
    <property type="evidence" value="ECO:0007669"/>
    <property type="project" value="UniProtKB-KW"/>
</dbReference>
<proteinExistence type="inferred from homology"/>
<dbReference type="Pfam" id="PF04542">
    <property type="entry name" value="Sigma70_r2"/>
    <property type="match status" value="1"/>
</dbReference>
<evidence type="ECO:0000256" key="2">
    <source>
        <dbReference type="ARBA" id="ARBA00023015"/>
    </source>
</evidence>
<evidence type="ECO:0000313" key="9">
    <source>
        <dbReference type="Proteomes" id="UP000612899"/>
    </source>
</evidence>
<dbReference type="NCBIfam" id="NF007230">
    <property type="entry name" value="PRK09648.1"/>
    <property type="match status" value="1"/>
</dbReference>
<keyword evidence="4" id="KW-0238">DNA-binding</keyword>
<dbReference type="InterPro" id="IPR007627">
    <property type="entry name" value="RNA_pol_sigma70_r2"/>
</dbReference>
<reference evidence="8" key="1">
    <citation type="submission" date="2021-01" db="EMBL/GenBank/DDBJ databases">
        <title>Whole genome shotgun sequence of Rhizocola hellebori NBRC 109834.</title>
        <authorList>
            <person name="Komaki H."/>
            <person name="Tamura T."/>
        </authorList>
    </citation>
    <scope>NUCLEOTIDE SEQUENCE</scope>
    <source>
        <strain evidence="8">NBRC 109834</strain>
    </source>
</reference>
<dbReference type="Gene3D" id="1.10.10.10">
    <property type="entry name" value="Winged helix-like DNA-binding domain superfamily/Winged helix DNA-binding domain"/>
    <property type="match status" value="1"/>
</dbReference>
<comment type="caution">
    <text evidence="8">The sequence shown here is derived from an EMBL/GenBank/DDBJ whole genome shotgun (WGS) entry which is preliminary data.</text>
</comment>
<feature type="domain" description="RNA polymerase sigma factor 70 region 4 type 2" evidence="7">
    <location>
        <begin position="115"/>
        <end position="165"/>
    </location>
</feature>
<dbReference type="GO" id="GO:0016987">
    <property type="term" value="F:sigma factor activity"/>
    <property type="evidence" value="ECO:0007669"/>
    <property type="project" value="UniProtKB-KW"/>
</dbReference>
<evidence type="ECO:0000313" key="8">
    <source>
        <dbReference type="EMBL" id="GIH04632.1"/>
    </source>
</evidence>
<gene>
    <name evidence="8" type="ORF">Rhe02_26990</name>
</gene>
<dbReference type="PANTHER" id="PTHR43133">
    <property type="entry name" value="RNA POLYMERASE ECF-TYPE SIGMA FACTO"/>
    <property type="match status" value="1"/>
</dbReference>
<evidence type="ECO:0000259" key="6">
    <source>
        <dbReference type="Pfam" id="PF04542"/>
    </source>
</evidence>
<dbReference type="InterPro" id="IPR013324">
    <property type="entry name" value="RNA_pol_sigma_r3/r4-like"/>
</dbReference>
<accession>A0A8J3VG07</accession>
<sequence>MRGEPDAMAALLGNVQPGVIKYCRARLGKTGGAFTTADDVSQEVCVALLKALPRYRHQGVPFSAFVYGIAARKVTDAQRAAMKLAVPAAEATFERPDAAPGPEQQAVSADQAKLLNQLLDHLPETQREIVVLRVAVGLSADEVGSVLNMTSVAVRVAQSRALAKLRNLAAGIFDEPMERRAV</sequence>
<protein>
    <submittedName>
        <fullName evidence="8">Putative RNA polymerase sigma-D factor</fullName>
    </submittedName>
</protein>
<dbReference type="Proteomes" id="UP000612899">
    <property type="component" value="Unassembled WGS sequence"/>
</dbReference>
<keyword evidence="9" id="KW-1185">Reference proteome</keyword>
<keyword evidence="2" id="KW-0805">Transcription regulation</keyword>
<dbReference type="SUPFAM" id="SSF88659">
    <property type="entry name" value="Sigma3 and sigma4 domains of RNA polymerase sigma factors"/>
    <property type="match status" value="1"/>
</dbReference>
<dbReference type="AlphaFoldDB" id="A0A8J3VG07"/>
<dbReference type="CDD" id="cd06171">
    <property type="entry name" value="Sigma70_r4"/>
    <property type="match status" value="1"/>
</dbReference>
<evidence type="ECO:0000256" key="3">
    <source>
        <dbReference type="ARBA" id="ARBA00023082"/>
    </source>
</evidence>
<name>A0A8J3VG07_9ACTN</name>
<dbReference type="Gene3D" id="1.10.1740.10">
    <property type="match status" value="1"/>
</dbReference>
<dbReference type="InterPro" id="IPR014284">
    <property type="entry name" value="RNA_pol_sigma-70_dom"/>
</dbReference>